<dbReference type="EMBL" id="PP870127">
    <property type="protein sequence ID" value="XCI65019.1"/>
    <property type="molecule type" value="Genomic_DNA"/>
</dbReference>
<reference evidence="1" key="1">
    <citation type="journal article" date="2024" name="bioRxiv">
        <title>The salivary virome during childhood dental caries.</title>
        <authorList>
            <person name="Tang J."/>
            <person name="Baker J.L."/>
        </authorList>
    </citation>
    <scope>NUCLEOTIDE SEQUENCE</scope>
    <source>
        <strain evidence="1">11_unbinned_2</strain>
    </source>
</reference>
<accession>A0AAU8HXJ1</accession>
<protein>
    <submittedName>
        <fullName evidence="1">Minor tail protein</fullName>
    </submittedName>
</protein>
<proteinExistence type="predicted"/>
<sequence>MKHEAGPIASARADVVAILEAATDLPIVANVPERLQPPCVVVTEAAPLLQTDETTYGAVSVKLSLTVAVAPTTNALAVARLDEAVDAIAVALIREGTFAAVDAYTGVKSADGQTYLAAPITTTLTYSIGRTPQ</sequence>
<organism evidence="1">
    <name type="scientific">Decurrovirus sp</name>
    <dbReference type="NCBI Taxonomy" id="2832697"/>
    <lineage>
        <taxon>Viruses</taxon>
        <taxon>Duplodnaviria</taxon>
        <taxon>Heunggongvirae</taxon>
        <taxon>Uroviricota</taxon>
        <taxon>Caudoviricetes</taxon>
        <taxon>Decurrovirus</taxon>
    </lineage>
</organism>
<evidence type="ECO:0000313" key="1">
    <source>
        <dbReference type="EMBL" id="XCI65019.1"/>
    </source>
</evidence>
<name>A0AAU8HXJ1_9CAUD</name>